<keyword evidence="4 6" id="KW-0560">Oxidoreductase</keyword>
<reference evidence="8" key="2">
    <citation type="submission" date="2023-05" db="EMBL/GenBank/DDBJ databases">
        <authorList>
            <person name="Schelkunov M.I."/>
        </authorList>
    </citation>
    <scope>NUCLEOTIDE SEQUENCE</scope>
    <source>
        <strain evidence="8">Hsosn_3</strain>
        <tissue evidence="8">Leaf</tissue>
    </source>
</reference>
<comment type="caution">
    <text evidence="8">The sequence shown here is derived from an EMBL/GenBank/DDBJ whole genome shotgun (WGS) entry which is preliminary data.</text>
</comment>
<evidence type="ECO:0000313" key="8">
    <source>
        <dbReference type="EMBL" id="KAK1379851.1"/>
    </source>
</evidence>
<keyword evidence="9" id="KW-1185">Reference proteome</keyword>
<reference evidence="8" key="1">
    <citation type="submission" date="2023-02" db="EMBL/GenBank/DDBJ databases">
        <title>Genome of toxic invasive species Heracleum sosnowskyi carries increased number of genes despite the absence of recent whole-genome duplications.</title>
        <authorList>
            <person name="Schelkunov M."/>
            <person name="Shtratnikova V."/>
            <person name="Makarenko M."/>
            <person name="Klepikova A."/>
            <person name="Omelchenko D."/>
            <person name="Novikova G."/>
            <person name="Obukhova E."/>
            <person name="Bogdanov V."/>
            <person name="Penin A."/>
            <person name="Logacheva M."/>
        </authorList>
    </citation>
    <scope>NUCLEOTIDE SEQUENCE</scope>
    <source>
        <strain evidence="8">Hsosn_3</strain>
        <tissue evidence="8">Leaf</tissue>
    </source>
</reference>
<evidence type="ECO:0000256" key="2">
    <source>
        <dbReference type="ARBA" id="ARBA00022723"/>
    </source>
</evidence>
<dbReference type="EMBL" id="JAUIZM010000006">
    <property type="protein sequence ID" value="KAK1379851.1"/>
    <property type="molecule type" value="Genomic_DNA"/>
</dbReference>
<organism evidence="8 9">
    <name type="scientific">Heracleum sosnowskyi</name>
    <dbReference type="NCBI Taxonomy" id="360622"/>
    <lineage>
        <taxon>Eukaryota</taxon>
        <taxon>Viridiplantae</taxon>
        <taxon>Streptophyta</taxon>
        <taxon>Embryophyta</taxon>
        <taxon>Tracheophyta</taxon>
        <taxon>Spermatophyta</taxon>
        <taxon>Magnoliopsida</taxon>
        <taxon>eudicotyledons</taxon>
        <taxon>Gunneridae</taxon>
        <taxon>Pentapetalae</taxon>
        <taxon>asterids</taxon>
        <taxon>campanulids</taxon>
        <taxon>Apiales</taxon>
        <taxon>Apiaceae</taxon>
        <taxon>Apioideae</taxon>
        <taxon>apioid superclade</taxon>
        <taxon>Tordylieae</taxon>
        <taxon>Tordyliinae</taxon>
        <taxon>Heracleum</taxon>
    </lineage>
</organism>
<proteinExistence type="inferred from homology"/>
<dbReference type="GO" id="GO:0031418">
    <property type="term" value="F:L-ascorbic acid binding"/>
    <property type="evidence" value="ECO:0007669"/>
    <property type="project" value="UniProtKB-KW"/>
</dbReference>
<dbReference type="Pfam" id="PF14226">
    <property type="entry name" value="DIOX_N"/>
    <property type="match status" value="1"/>
</dbReference>
<gene>
    <name evidence="8" type="ORF">POM88_026595</name>
</gene>
<dbReference type="GO" id="GO:0016705">
    <property type="term" value="F:oxidoreductase activity, acting on paired donors, with incorporation or reduction of molecular oxygen"/>
    <property type="evidence" value="ECO:0007669"/>
    <property type="project" value="UniProtKB-ARBA"/>
</dbReference>
<sequence length="373" mass="41896">MVVTSSTMEAPVPLITSYPDRRRELQAFDDTKAGVKGLVDAGVQKVPNIFVHPPDAFDNNSSDKYKELSIPIIDLKGLDKDLASHQEIVDKVRCASETFGFFQVVNHGIPVTVLEEMLHGVRRFFDQDSEVKKQFYTRDHANKVVYNSNFDLFSAAAANWRDTFYCFMAPTPPRLEELPAPCRDIQMEYSKQVMKLGTSLFELLSKALGLDSNYLKDIECVKGLTFLGHCYPPCPQPELTLGATKHTDESFLTVLLQDQIGGLQILHQDHWIDVLPSPGALIVNIGDLLQLITNDRFKSVEHRVVANHVGPRVSVACFFSTSLMPSTKLYGPIKELVSEDNPPKYREITVQDFGSYAFSKGLDGKSRLLHFRL</sequence>
<keyword evidence="5 6" id="KW-0408">Iron</keyword>
<accession>A0AAD8I6B6</accession>
<evidence type="ECO:0000256" key="1">
    <source>
        <dbReference type="ARBA" id="ARBA00008056"/>
    </source>
</evidence>
<evidence type="ECO:0000256" key="4">
    <source>
        <dbReference type="ARBA" id="ARBA00023002"/>
    </source>
</evidence>
<dbReference type="PANTHER" id="PTHR10209:SF859">
    <property type="entry name" value="OS03G0690500 PROTEIN"/>
    <property type="match status" value="1"/>
</dbReference>
<keyword evidence="2 6" id="KW-0479">Metal-binding</keyword>
<evidence type="ECO:0000313" key="9">
    <source>
        <dbReference type="Proteomes" id="UP001237642"/>
    </source>
</evidence>
<dbReference type="InterPro" id="IPR026992">
    <property type="entry name" value="DIOX_N"/>
</dbReference>
<dbReference type="Gene3D" id="2.60.120.330">
    <property type="entry name" value="B-lactam Antibiotic, Isopenicillin N Synthase, Chain"/>
    <property type="match status" value="1"/>
</dbReference>
<dbReference type="InterPro" id="IPR044861">
    <property type="entry name" value="IPNS-like_FE2OG_OXY"/>
</dbReference>
<dbReference type="AlphaFoldDB" id="A0AAD8I6B6"/>
<evidence type="ECO:0000256" key="6">
    <source>
        <dbReference type="RuleBase" id="RU003682"/>
    </source>
</evidence>
<protein>
    <submittedName>
        <fullName evidence="8">1-aminocyclopropane-1-carboxylate oxidase-like</fullName>
    </submittedName>
</protein>
<name>A0AAD8I6B6_9APIA</name>
<dbReference type="PROSITE" id="PS51471">
    <property type="entry name" value="FE2OG_OXY"/>
    <property type="match status" value="1"/>
</dbReference>
<evidence type="ECO:0000259" key="7">
    <source>
        <dbReference type="PROSITE" id="PS51471"/>
    </source>
</evidence>
<dbReference type="GO" id="GO:0046872">
    <property type="term" value="F:metal ion binding"/>
    <property type="evidence" value="ECO:0007669"/>
    <property type="project" value="UniProtKB-KW"/>
</dbReference>
<dbReference type="InterPro" id="IPR005123">
    <property type="entry name" value="Oxoglu/Fe-dep_dioxygenase_dom"/>
</dbReference>
<dbReference type="FunFam" id="2.60.120.330:FF:000005">
    <property type="entry name" value="1-aminocyclopropane-1-carboxylate oxidase homolog 1"/>
    <property type="match status" value="1"/>
</dbReference>
<dbReference type="SUPFAM" id="SSF51197">
    <property type="entry name" value="Clavaminate synthase-like"/>
    <property type="match status" value="1"/>
</dbReference>
<comment type="similarity">
    <text evidence="1 6">Belongs to the iron/ascorbate-dependent oxidoreductase family.</text>
</comment>
<dbReference type="Pfam" id="PF03171">
    <property type="entry name" value="2OG-FeII_Oxy"/>
    <property type="match status" value="1"/>
</dbReference>
<dbReference type="Proteomes" id="UP001237642">
    <property type="component" value="Unassembled WGS sequence"/>
</dbReference>
<evidence type="ECO:0000256" key="5">
    <source>
        <dbReference type="ARBA" id="ARBA00023004"/>
    </source>
</evidence>
<dbReference type="InterPro" id="IPR027443">
    <property type="entry name" value="IPNS-like_sf"/>
</dbReference>
<feature type="domain" description="Fe2OG dioxygenase" evidence="7">
    <location>
        <begin position="222"/>
        <end position="322"/>
    </location>
</feature>
<evidence type="ECO:0000256" key="3">
    <source>
        <dbReference type="ARBA" id="ARBA00022896"/>
    </source>
</evidence>
<keyword evidence="3" id="KW-0847">Vitamin C</keyword>
<dbReference type="PANTHER" id="PTHR10209">
    <property type="entry name" value="OXIDOREDUCTASE, 2OG-FE II OXYGENASE FAMILY PROTEIN"/>
    <property type="match status" value="1"/>
</dbReference>
<dbReference type="GO" id="GO:0051213">
    <property type="term" value="F:dioxygenase activity"/>
    <property type="evidence" value="ECO:0007669"/>
    <property type="project" value="UniProtKB-ARBA"/>
</dbReference>